<keyword evidence="4 5" id="KW-0472">Membrane</keyword>
<evidence type="ECO:0000313" key="8">
    <source>
        <dbReference type="Proteomes" id="UP001500449"/>
    </source>
</evidence>
<evidence type="ECO:0000256" key="5">
    <source>
        <dbReference type="SAM" id="Phobius"/>
    </source>
</evidence>
<dbReference type="Proteomes" id="UP001500449">
    <property type="component" value="Unassembled WGS sequence"/>
</dbReference>
<dbReference type="Gene3D" id="1.20.1250.20">
    <property type="entry name" value="MFS general substrate transporter like domains"/>
    <property type="match status" value="2"/>
</dbReference>
<feature type="transmembrane region" description="Helical" evidence="5">
    <location>
        <begin position="180"/>
        <end position="198"/>
    </location>
</feature>
<dbReference type="SUPFAM" id="SSF103473">
    <property type="entry name" value="MFS general substrate transporter"/>
    <property type="match status" value="1"/>
</dbReference>
<accession>A0ABN2NDV2</accession>
<feature type="transmembrane region" description="Helical" evidence="5">
    <location>
        <begin position="63"/>
        <end position="81"/>
    </location>
</feature>
<organism evidence="7 8">
    <name type="scientific">Pseudonocardia ailaonensis</name>
    <dbReference type="NCBI Taxonomy" id="367279"/>
    <lineage>
        <taxon>Bacteria</taxon>
        <taxon>Bacillati</taxon>
        <taxon>Actinomycetota</taxon>
        <taxon>Actinomycetes</taxon>
        <taxon>Pseudonocardiales</taxon>
        <taxon>Pseudonocardiaceae</taxon>
        <taxon>Pseudonocardia</taxon>
    </lineage>
</organism>
<feature type="transmembrane region" description="Helical" evidence="5">
    <location>
        <begin position="118"/>
        <end position="138"/>
    </location>
</feature>
<feature type="transmembrane region" description="Helical" evidence="5">
    <location>
        <begin position="392"/>
        <end position="413"/>
    </location>
</feature>
<sequence length="440" mass="47018">MTGEAVPAQDGAVAPPPDHSRRTIAFVCVICGLAWIMSVYDFTLFGTLLPAIAADFGWSSAEAATVNTICQVGIFLVSLVPGPLIDRLGRKRALIILMIGGTLVSGLTGLAMGALSLIVIRSLSGLSLAEEVVNAVYLSEMLEKIRRRGLIYSLVQSGWPIGALLGAGVCAVTLPLVGWRWSFGVAALATLIIIPFALRLPESRRAQAAPAEAPKEKRRLTAELRILFAPHLRRHTLAMCGAWLFNWFGNQVLTVLGTTVLIEAKGIPLERSLVILVVSNVAAFVGYVVHGWLGDRFGRRNTIVRSWAIGAVLSVVLLLGPANEPFVFVAYSLFLFFQLGPYAALLFYMGESFPEEARGSGANLAHALAPVGSIFGSGILAAMLAFGVSMSWSAIVAGSIFLAVSAVCMRFGADDRELRRQRTAAAPADRSLRSSGKELR</sequence>
<feature type="transmembrane region" description="Helical" evidence="5">
    <location>
        <begin position="274"/>
        <end position="293"/>
    </location>
</feature>
<evidence type="ECO:0000256" key="1">
    <source>
        <dbReference type="ARBA" id="ARBA00004651"/>
    </source>
</evidence>
<feature type="domain" description="Major facilitator superfamily (MFS) profile" evidence="6">
    <location>
        <begin position="27"/>
        <end position="416"/>
    </location>
</feature>
<evidence type="ECO:0000256" key="4">
    <source>
        <dbReference type="ARBA" id="ARBA00023136"/>
    </source>
</evidence>
<protein>
    <submittedName>
        <fullName evidence="7">MFS transporter</fullName>
    </submittedName>
</protein>
<keyword evidence="3 5" id="KW-1133">Transmembrane helix</keyword>
<proteinExistence type="predicted"/>
<keyword evidence="2 5" id="KW-0812">Transmembrane</keyword>
<dbReference type="EMBL" id="BAAAQK010000019">
    <property type="protein sequence ID" value="GAA1864876.1"/>
    <property type="molecule type" value="Genomic_DNA"/>
</dbReference>
<dbReference type="PANTHER" id="PTHR23508:SF10">
    <property type="entry name" value="CARBOXYLIC ACID TRANSPORTER PROTEIN HOMOLOG"/>
    <property type="match status" value="1"/>
</dbReference>
<gene>
    <name evidence="7" type="ORF">GCM10009836_51480</name>
</gene>
<dbReference type="InterPro" id="IPR020846">
    <property type="entry name" value="MFS_dom"/>
</dbReference>
<feature type="transmembrane region" description="Helical" evidence="5">
    <location>
        <begin position="243"/>
        <end position="262"/>
    </location>
</feature>
<keyword evidence="8" id="KW-1185">Reference proteome</keyword>
<evidence type="ECO:0000313" key="7">
    <source>
        <dbReference type="EMBL" id="GAA1864876.1"/>
    </source>
</evidence>
<dbReference type="RefSeq" id="WP_344422226.1">
    <property type="nucleotide sequence ID" value="NZ_BAAAQK010000019.1"/>
</dbReference>
<dbReference type="Pfam" id="PF07690">
    <property type="entry name" value="MFS_1"/>
    <property type="match status" value="1"/>
</dbReference>
<evidence type="ECO:0000259" key="6">
    <source>
        <dbReference type="PROSITE" id="PS50850"/>
    </source>
</evidence>
<dbReference type="PROSITE" id="PS50850">
    <property type="entry name" value="MFS"/>
    <property type="match status" value="1"/>
</dbReference>
<comment type="subcellular location">
    <subcellularLocation>
        <location evidence="1">Cell membrane</location>
        <topology evidence="1">Multi-pass membrane protein</topology>
    </subcellularLocation>
</comment>
<feature type="transmembrane region" description="Helical" evidence="5">
    <location>
        <begin position="93"/>
        <end position="112"/>
    </location>
</feature>
<comment type="caution">
    <text evidence="7">The sequence shown here is derived from an EMBL/GenBank/DDBJ whole genome shotgun (WGS) entry which is preliminary data.</text>
</comment>
<feature type="transmembrane region" description="Helical" evidence="5">
    <location>
        <begin position="150"/>
        <end position="174"/>
    </location>
</feature>
<evidence type="ECO:0000256" key="3">
    <source>
        <dbReference type="ARBA" id="ARBA00022989"/>
    </source>
</evidence>
<feature type="transmembrane region" description="Helical" evidence="5">
    <location>
        <begin position="305"/>
        <end position="322"/>
    </location>
</feature>
<feature type="transmembrane region" description="Helical" evidence="5">
    <location>
        <begin position="328"/>
        <end position="349"/>
    </location>
</feature>
<dbReference type="InterPro" id="IPR036259">
    <property type="entry name" value="MFS_trans_sf"/>
</dbReference>
<dbReference type="PANTHER" id="PTHR23508">
    <property type="entry name" value="CARBOXYLIC ACID TRANSPORTER PROTEIN HOMOLOG"/>
    <property type="match status" value="1"/>
</dbReference>
<reference evidence="7 8" key="1">
    <citation type="journal article" date="2019" name="Int. J. Syst. Evol. Microbiol.">
        <title>The Global Catalogue of Microorganisms (GCM) 10K type strain sequencing project: providing services to taxonomists for standard genome sequencing and annotation.</title>
        <authorList>
            <consortium name="The Broad Institute Genomics Platform"/>
            <consortium name="The Broad Institute Genome Sequencing Center for Infectious Disease"/>
            <person name="Wu L."/>
            <person name="Ma J."/>
        </authorList>
    </citation>
    <scope>NUCLEOTIDE SEQUENCE [LARGE SCALE GENOMIC DNA]</scope>
    <source>
        <strain evidence="7 8">JCM 16009</strain>
    </source>
</reference>
<feature type="transmembrane region" description="Helical" evidence="5">
    <location>
        <begin position="361"/>
        <end position="386"/>
    </location>
</feature>
<evidence type="ECO:0000256" key="2">
    <source>
        <dbReference type="ARBA" id="ARBA00022692"/>
    </source>
</evidence>
<dbReference type="InterPro" id="IPR011701">
    <property type="entry name" value="MFS"/>
</dbReference>
<feature type="transmembrane region" description="Helical" evidence="5">
    <location>
        <begin position="24"/>
        <end position="43"/>
    </location>
</feature>
<name>A0ABN2NDV2_9PSEU</name>